<evidence type="ECO:0000256" key="6">
    <source>
        <dbReference type="ARBA" id="ARBA00023125"/>
    </source>
</evidence>
<keyword evidence="6" id="KW-0238">DNA-binding</keyword>
<evidence type="ECO:0000256" key="7">
    <source>
        <dbReference type="ARBA" id="ARBA00023163"/>
    </source>
</evidence>
<evidence type="ECO:0000259" key="10">
    <source>
        <dbReference type="Pfam" id="PF05699"/>
    </source>
</evidence>
<evidence type="ECO:0000256" key="1">
    <source>
        <dbReference type="ARBA" id="ARBA00004123"/>
    </source>
</evidence>
<feature type="domain" description="BED-type" evidence="9">
    <location>
        <begin position="46"/>
        <end position="90"/>
    </location>
</feature>
<dbReference type="GO" id="GO:0046983">
    <property type="term" value="F:protein dimerization activity"/>
    <property type="evidence" value="ECO:0007669"/>
    <property type="project" value="InterPro"/>
</dbReference>
<dbReference type="InterPro" id="IPR003656">
    <property type="entry name" value="Znf_BED"/>
</dbReference>
<evidence type="ECO:0000256" key="5">
    <source>
        <dbReference type="ARBA" id="ARBA00023015"/>
    </source>
</evidence>
<evidence type="ECO:0000256" key="3">
    <source>
        <dbReference type="ARBA" id="ARBA00022771"/>
    </source>
</evidence>
<keyword evidence="4" id="KW-0862">Zinc</keyword>
<keyword evidence="3" id="KW-0863">Zinc-finger</keyword>
<accession>A0A1G4J8B8</accession>
<dbReference type="InterPro" id="IPR052035">
    <property type="entry name" value="ZnF_BED_domain_contain"/>
</dbReference>
<dbReference type="Proteomes" id="UP000190274">
    <property type="component" value="Chromosome D"/>
</dbReference>
<evidence type="ECO:0000313" key="11">
    <source>
        <dbReference type="EMBL" id="SCU86158.1"/>
    </source>
</evidence>
<dbReference type="SUPFAM" id="SSF53098">
    <property type="entry name" value="Ribonuclease H-like"/>
    <property type="match status" value="1"/>
</dbReference>
<keyword evidence="5" id="KW-0805">Transcription regulation</keyword>
<dbReference type="PANTHER" id="PTHR46481:SF10">
    <property type="entry name" value="ZINC FINGER BED DOMAIN-CONTAINING PROTEIN 39"/>
    <property type="match status" value="1"/>
</dbReference>
<dbReference type="GO" id="GO:0008270">
    <property type="term" value="F:zinc ion binding"/>
    <property type="evidence" value="ECO:0007669"/>
    <property type="project" value="UniProtKB-KW"/>
</dbReference>
<gene>
    <name evidence="11" type="ORF">LADA_0D12684T</name>
</gene>
<dbReference type="Pfam" id="PF05699">
    <property type="entry name" value="Dimer_Tnp_hAT"/>
    <property type="match status" value="1"/>
</dbReference>
<organism evidence="11 12">
    <name type="scientific">Lachancea dasiensis</name>
    <dbReference type="NCBI Taxonomy" id="1072105"/>
    <lineage>
        <taxon>Eukaryota</taxon>
        <taxon>Fungi</taxon>
        <taxon>Dikarya</taxon>
        <taxon>Ascomycota</taxon>
        <taxon>Saccharomycotina</taxon>
        <taxon>Saccharomycetes</taxon>
        <taxon>Saccharomycetales</taxon>
        <taxon>Saccharomycetaceae</taxon>
        <taxon>Lachancea</taxon>
    </lineage>
</organism>
<keyword evidence="12" id="KW-1185">Reference proteome</keyword>
<dbReference type="Pfam" id="PF02892">
    <property type="entry name" value="zf-BED"/>
    <property type="match status" value="1"/>
</dbReference>
<keyword evidence="7" id="KW-0804">Transcription</keyword>
<dbReference type="AlphaFoldDB" id="A0A1G4J8B8"/>
<sequence>MENSDTLGQADQMIVDLEGETLPESEFPQSDATAVASSSTRWMERSKLRKHFQIKETKGSRTASCIYCSRVFYESKSTGNLSKHVKNKHPQEFKHQIALQANSNGLDSLLAMTRSLPLPSSIVAAWKHSPGDFAVIALLTEKLLPFSIVEAAAWQWMGKAFSDLSLVQSRNSISQRLEMYTKSFDNVIRTAMQKSDFINLELDIWSGGNGKSYLAIAASFAPNLLNEKRLHLVGNVSSLLNNNQKLQNSHLLDFVDISDIRHTGENLFNTLIPILNHFEIFDKVASITSDNATNNICMHSFLVNDSLKVQRPEAYEKLRNCHLIRCCNHILNILFQAIVKALKSDQELENALIDITKLGKKIRRSAYLRSSVKNAGLPLIPIAPETRWLYLWEQVSFYLKYRGRYLAWLESVKRSETYGHLAEKIESHMKLSPRVKHILEYFVSCCSIYKFFNDSMQDETLNRLRHAPSFYYTMELFYDLCQTSKDGTHVEEEQDGSFDFSFLNGDTELPPSAKTFVLDAVLSTKKKFDEYMSHFNKTDIYFVAAFLDPSSKFTCFDECMSDDEKGVQVSKVETYLRNYLGKCKASGYIPVVSSSVPQNTGRPKKIGKYPRVSRKNKGVFKTATFLQKPTVPEWSLYCEERLIEAETDIDVVKWWYDRRHIYPNLYRLAVPLLYTKISTCGIERTFSISGRLMRQDRRSLGSSNTKNLMLLRNRFTNFGLYDKEIELVPSSNSDDTLIVLSDDDDSSISTSTP</sequence>
<dbReference type="EMBL" id="LT598454">
    <property type="protein sequence ID" value="SCU86158.1"/>
    <property type="molecule type" value="Genomic_DNA"/>
</dbReference>
<name>A0A1G4J8B8_9SACH</name>
<comment type="subcellular location">
    <subcellularLocation>
        <location evidence="1">Nucleus</location>
    </subcellularLocation>
</comment>
<dbReference type="GO" id="GO:0003677">
    <property type="term" value="F:DNA binding"/>
    <property type="evidence" value="ECO:0007669"/>
    <property type="project" value="UniProtKB-KW"/>
</dbReference>
<proteinExistence type="predicted"/>
<evidence type="ECO:0000259" key="9">
    <source>
        <dbReference type="Pfam" id="PF02892"/>
    </source>
</evidence>
<keyword evidence="8" id="KW-0539">Nucleus</keyword>
<dbReference type="GO" id="GO:0005634">
    <property type="term" value="C:nucleus"/>
    <property type="evidence" value="ECO:0007669"/>
    <property type="project" value="UniProtKB-SubCell"/>
</dbReference>
<evidence type="ECO:0000256" key="2">
    <source>
        <dbReference type="ARBA" id="ARBA00022723"/>
    </source>
</evidence>
<feature type="domain" description="HAT C-terminal dimerisation" evidence="10">
    <location>
        <begin position="636"/>
        <end position="713"/>
    </location>
</feature>
<evidence type="ECO:0000313" key="12">
    <source>
        <dbReference type="Proteomes" id="UP000190274"/>
    </source>
</evidence>
<dbReference type="InterPro" id="IPR012337">
    <property type="entry name" value="RNaseH-like_sf"/>
</dbReference>
<evidence type="ECO:0000256" key="8">
    <source>
        <dbReference type="ARBA" id="ARBA00023242"/>
    </source>
</evidence>
<protein>
    <submittedName>
        <fullName evidence="11">Putative transposase of the Rover3 hAT-like family</fullName>
    </submittedName>
</protein>
<dbReference type="SMART" id="SM00614">
    <property type="entry name" value="ZnF_BED"/>
    <property type="match status" value="1"/>
</dbReference>
<dbReference type="InterPro" id="IPR008906">
    <property type="entry name" value="HATC_C_dom"/>
</dbReference>
<dbReference type="OrthoDB" id="4837779at2759"/>
<evidence type="ECO:0000256" key="4">
    <source>
        <dbReference type="ARBA" id="ARBA00022833"/>
    </source>
</evidence>
<reference evidence="11 12" key="1">
    <citation type="submission" date="2016-03" db="EMBL/GenBank/DDBJ databases">
        <authorList>
            <person name="Devillers H."/>
        </authorList>
    </citation>
    <scope>NUCLEOTIDE SEQUENCE [LARGE SCALE GENOMIC DNA]</scope>
    <source>
        <strain evidence="11">CBS 10888</strain>
    </source>
</reference>
<keyword evidence="2" id="KW-0479">Metal-binding</keyword>
<dbReference type="PANTHER" id="PTHR46481">
    <property type="entry name" value="ZINC FINGER BED DOMAIN-CONTAINING PROTEIN 4"/>
    <property type="match status" value="1"/>
</dbReference>